<evidence type="ECO:0000313" key="1">
    <source>
        <dbReference type="EMBL" id="HGW29560.1"/>
    </source>
</evidence>
<accession>A0A7C4XTM7</accession>
<sequence>MNNKKPLLIGLILLLVLLFLFLSKNMPKKEEKMATPEPASNSNLEPKTTSVKGNLFDILNLNKTMKCTFSADAEGTLVYGTSYVSGKNVRYVSEVKASGMEPVATNMLTDGEWVYTWSTEMQQGMKMKLDAFKETAATGDTKTENESPTSEQAKNFESNYDYNCMDWTGDPKMFELPQGLEFVDFSQTVESMMQPSSDGKSQMCAACSYAQNAEDKAACMKQFGC</sequence>
<dbReference type="AlphaFoldDB" id="A0A7C4XTM7"/>
<name>A0A7C4XTM7_UNCKA</name>
<proteinExistence type="predicted"/>
<comment type="caution">
    <text evidence="1">The sequence shown here is derived from an EMBL/GenBank/DDBJ whole genome shotgun (WGS) entry which is preliminary data.</text>
</comment>
<reference evidence="1" key="1">
    <citation type="journal article" date="2020" name="mSystems">
        <title>Genome- and Community-Level Interaction Insights into Carbon Utilization and Element Cycling Functions of Hydrothermarchaeota in Hydrothermal Sediment.</title>
        <authorList>
            <person name="Zhou Z."/>
            <person name="Liu Y."/>
            <person name="Xu W."/>
            <person name="Pan J."/>
            <person name="Luo Z.H."/>
            <person name="Li M."/>
        </authorList>
    </citation>
    <scope>NUCLEOTIDE SEQUENCE [LARGE SCALE GENOMIC DNA]</scope>
    <source>
        <strain evidence="1">SpSt-417</strain>
    </source>
</reference>
<gene>
    <name evidence="1" type="ORF">ENR63_01390</name>
</gene>
<dbReference type="EMBL" id="DSRT01000072">
    <property type="protein sequence ID" value="HGW29560.1"/>
    <property type="molecule type" value="Genomic_DNA"/>
</dbReference>
<organism evidence="1">
    <name type="scientific">candidate division WWE3 bacterium</name>
    <dbReference type="NCBI Taxonomy" id="2053526"/>
    <lineage>
        <taxon>Bacteria</taxon>
        <taxon>Katanobacteria</taxon>
    </lineage>
</organism>
<protein>
    <submittedName>
        <fullName evidence="1">Uncharacterized protein</fullName>
    </submittedName>
</protein>